<evidence type="ECO:0000256" key="8">
    <source>
        <dbReference type="SAM" id="Phobius"/>
    </source>
</evidence>
<evidence type="ECO:0000256" key="3">
    <source>
        <dbReference type="ARBA" id="ARBA00022679"/>
    </source>
</evidence>
<keyword evidence="6 8" id="KW-0472">Membrane</keyword>
<evidence type="ECO:0000313" key="10">
    <source>
        <dbReference type="EMBL" id="MCS4488934.1"/>
    </source>
</evidence>
<feature type="transmembrane region" description="Helical" evidence="8">
    <location>
        <begin position="296"/>
        <end position="318"/>
    </location>
</feature>
<evidence type="ECO:0000256" key="1">
    <source>
        <dbReference type="ARBA" id="ARBA00004651"/>
    </source>
</evidence>
<dbReference type="SUPFAM" id="SSF52266">
    <property type="entry name" value="SGNH hydrolase"/>
    <property type="match status" value="1"/>
</dbReference>
<evidence type="ECO:0000256" key="2">
    <source>
        <dbReference type="ARBA" id="ARBA00022475"/>
    </source>
</evidence>
<dbReference type="PANTHER" id="PTHR23028">
    <property type="entry name" value="ACETYLTRANSFERASE"/>
    <property type="match status" value="1"/>
</dbReference>
<feature type="transmembrane region" description="Helical" evidence="8">
    <location>
        <begin position="324"/>
        <end position="346"/>
    </location>
</feature>
<dbReference type="InterPro" id="IPR036514">
    <property type="entry name" value="SGNH_hydro_sf"/>
</dbReference>
<dbReference type="GO" id="GO:0016746">
    <property type="term" value="F:acyltransferase activity"/>
    <property type="evidence" value="ECO:0007669"/>
    <property type="project" value="UniProtKB-KW"/>
</dbReference>
<dbReference type="InterPro" id="IPR002656">
    <property type="entry name" value="Acyl_transf_3_dom"/>
</dbReference>
<keyword evidence="11" id="KW-1185">Reference proteome</keyword>
<evidence type="ECO:0000256" key="6">
    <source>
        <dbReference type="ARBA" id="ARBA00023136"/>
    </source>
</evidence>
<comment type="subcellular location">
    <subcellularLocation>
        <location evidence="1">Cell membrane</location>
        <topology evidence="1">Multi-pass membrane protein</topology>
    </subcellularLocation>
</comment>
<proteinExistence type="predicted"/>
<feature type="transmembrane region" description="Helical" evidence="8">
    <location>
        <begin position="165"/>
        <end position="188"/>
    </location>
</feature>
<dbReference type="Gene3D" id="3.40.50.1110">
    <property type="entry name" value="SGNH hydrolase"/>
    <property type="match status" value="1"/>
</dbReference>
<feature type="transmembrane region" description="Helical" evidence="8">
    <location>
        <begin position="194"/>
        <end position="216"/>
    </location>
</feature>
<keyword evidence="2" id="KW-1003">Cell membrane</keyword>
<dbReference type="RefSeq" id="WP_259139378.1">
    <property type="nucleotide sequence ID" value="NZ_JANUXX010000012.1"/>
</dbReference>
<evidence type="ECO:0000313" key="11">
    <source>
        <dbReference type="Proteomes" id="UP001206548"/>
    </source>
</evidence>
<feature type="transmembrane region" description="Helical" evidence="8">
    <location>
        <begin position="367"/>
        <end position="386"/>
    </location>
</feature>
<feature type="transmembrane region" description="Helical" evidence="8">
    <location>
        <begin position="129"/>
        <end position="153"/>
    </location>
</feature>
<comment type="caution">
    <text evidence="10">The sequence shown here is derived from an EMBL/GenBank/DDBJ whole genome shotgun (WGS) entry which is preliminary data.</text>
</comment>
<keyword evidence="5 8" id="KW-1133">Transmembrane helix</keyword>
<dbReference type="Pfam" id="PF01757">
    <property type="entry name" value="Acyl_transf_3"/>
    <property type="match status" value="1"/>
</dbReference>
<gene>
    <name evidence="10" type="ORF">NXS10_08250</name>
</gene>
<dbReference type="Proteomes" id="UP001206548">
    <property type="component" value="Unassembled WGS sequence"/>
</dbReference>
<feature type="transmembrane region" description="Helical" evidence="8">
    <location>
        <begin position="263"/>
        <end position="284"/>
    </location>
</feature>
<dbReference type="EMBL" id="JANUXX010000012">
    <property type="protein sequence ID" value="MCS4488934.1"/>
    <property type="molecule type" value="Genomic_DNA"/>
</dbReference>
<sequence>MRIKWFSLVRITGLLLVLLYHFFKNIYPGGFIGVDVFFTFSGYLITALLIDEYARNKKINLIGFYKRRFYRIVPPLVLMILVSVPFVFLVRSDFRAGISQQILAAIGFTTNLYEILTGSSYESQFIPHLFVHTWSLAIEVHFYLLWGFCVWCLAQKSRNQQGLRVQIFLISLGIFLVSYLSMFIRSFFVGNLSSIYFSTLSHIYPFFFGAILATFSGVRETMGRFRRTVNKWSLRRALITLLLGFLGLLLLTFWLNFESRLTYLFGFLLASIFASVMIYAARVLHEKTPTIVEPAIVTYIADISYSLYLFHWPFYIIFSQMVANWAAVLLTLLFSIIFATLSFYIIEPYIAGKAVKILSVELDLSSYRRWFMGGVTVLGLITLITMTTAPSVGRFESGLQSNALTQAQSSLNRTHTLLAGDANALSDIAIIGDSVALRSSAAFSEEMPEAQLDAAVSRNFEGAYDIFDNSIKNNSLSKIVVLAVGVNSLDNYQAELQRFINALPKGHRLVFVTPYNGKNITEVKEVRDYEVQLTKKYSYLAVADWYQTAVDNPDIWVGTDGVHYSDATTTGATLYVQTIKKAVQEVAKGTAKS</sequence>
<feature type="transmembrane region" description="Helical" evidence="8">
    <location>
        <begin position="29"/>
        <end position="49"/>
    </location>
</feature>
<feature type="transmembrane region" description="Helical" evidence="8">
    <location>
        <begin position="7"/>
        <end position="23"/>
    </location>
</feature>
<feature type="transmembrane region" description="Helical" evidence="8">
    <location>
        <begin position="69"/>
        <end position="90"/>
    </location>
</feature>
<organism evidence="10 11">
    <name type="scientific">Streptococcus sciuri</name>
    <dbReference type="NCBI Taxonomy" id="2973939"/>
    <lineage>
        <taxon>Bacteria</taxon>
        <taxon>Bacillati</taxon>
        <taxon>Bacillota</taxon>
        <taxon>Bacilli</taxon>
        <taxon>Lactobacillales</taxon>
        <taxon>Streptococcaceae</taxon>
        <taxon>Streptococcus</taxon>
    </lineage>
</organism>
<feature type="transmembrane region" description="Helical" evidence="8">
    <location>
        <begin position="237"/>
        <end position="257"/>
    </location>
</feature>
<evidence type="ECO:0000256" key="7">
    <source>
        <dbReference type="ARBA" id="ARBA00023315"/>
    </source>
</evidence>
<evidence type="ECO:0000256" key="5">
    <source>
        <dbReference type="ARBA" id="ARBA00022989"/>
    </source>
</evidence>
<keyword evidence="4 8" id="KW-0812">Transmembrane</keyword>
<name>A0ABT2F930_9STRE</name>
<reference evidence="10 11" key="1">
    <citation type="journal article" date="2023" name="Int. J. Syst. Evol. Microbiol.">
        <title>Streptococcus sciuri sp. nov., Staphylococcus marylandisciuri sp. nov. and Staphylococcus americanisciuri sp. nov., isolated from faeces of eastern grey squirrel (Sciurus carolinensis).</title>
        <authorList>
            <person name="Volokhov D.V."/>
            <person name="Zagorodnyaya T.A."/>
            <person name="Furtak V.A."/>
            <person name="Nattanmai G."/>
            <person name="Randall L."/>
            <person name="Jose S."/>
            <person name="Gao Y."/>
            <person name="Eisenberg T."/>
            <person name="Delmonte P."/>
            <person name="Blom J."/>
            <person name="Mitchell K.K."/>
        </authorList>
    </citation>
    <scope>NUCLEOTIDE SEQUENCE [LARGE SCALE GENOMIC DNA]</scope>
    <source>
        <strain evidence="10 11">SQ9-PEA</strain>
    </source>
</reference>
<accession>A0ABT2F930</accession>
<evidence type="ECO:0000259" key="9">
    <source>
        <dbReference type="Pfam" id="PF01757"/>
    </source>
</evidence>
<dbReference type="InterPro" id="IPR050879">
    <property type="entry name" value="Acyltransferase_3"/>
</dbReference>
<keyword evidence="3" id="KW-0808">Transferase</keyword>
<keyword evidence="7 10" id="KW-0012">Acyltransferase</keyword>
<feature type="domain" description="Acyltransferase 3" evidence="9">
    <location>
        <begin position="4"/>
        <end position="344"/>
    </location>
</feature>
<protein>
    <submittedName>
        <fullName evidence="10">Acyltransferase</fullName>
    </submittedName>
</protein>
<dbReference type="PANTHER" id="PTHR23028:SF53">
    <property type="entry name" value="ACYL_TRANSF_3 DOMAIN-CONTAINING PROTEIN"/>
    <property type="match status" value="1"/>
</dbReference>
<evidence type="ECO:0000256" key="4">
    <source>
        <dbReference type="ARBA" id="ARBA00022692"/>
    </source>
</evidence>